<reference evidence="1 2" key="1">
    <citation type="submission" date="2016-11" db="EMBL/GenBank/DDBJ databases">
        <authorList>
            <person name="Varghese N."/>
            <person name="Submissions S."/>
        </authorList>
    </citation>
    <scope>NUCLEOTIDE SEQUENCE [LARGE SCALE GENOMIC DNA]</scope>
    <source>
        <strain evidence="1 2">DSM 19027</strain>
    </source>
</reference>
<evidence type="ECO:0000313" key="2">
    <source>
        <dbReference type="Proteomes" id="UP000324781"/>
    </source>
</evidence>
<dbReference type="PROSITE" id="PS51257">
    <property type="entry name" value="PROKAR_LIPOPROTEIN"/>
    <property type="match status" value="1"/>
</dbReference>
<organism evidence="1 2">
    <name type="scientific">Thermoclostridium caenicola</name>
    <dbReference type="NCBI Taxonomy" id="659425"/>
    <lineage>
        <taxon>Bacteria</taxon>
        <taxon>Bacillati</taxon>
        <taxon>Bacillota</taxon>
        <taxon>Clostridia</taxon>
        <taxon>Eubacteriales</taxon>
        <taxon>Oscillospiraceae</taxon>
        <taxon>Thermoclostridium</taxon>
    </lineage>
</organism>
<proteinExistence type="predicted"/>
<protein>
    <submittedName>
        <fullName evidence="1">Uncharacterized protein</fullName>
    </submittedName>
</protein>
<accession>A0A1M6FDK9</accession>
<sequence length="98" mass="10971">MRLRATVLTVMVCLLVMVLAGCGKAEYLGKYYNEYDESIYIELKADNVLVVNMGSTVMEGTYEVNGEDITLSLVGMKTWGKIFGKMILDPDGTAWYKK</sequence>
<name>A0A1M6FDK9_9FIRM</name>
<evidence type="ECO:0000313" key="1">
    <source>
        <dbReference type="EMBL" id="SHI95726.1"/>
    </source>
</evidence>
<dbReference type="Proteomes" id="UP000324781">
    <property type="component" value="Unassembled WGS sequence"/>
</dbReference>
<dbReference type="RefSeq" id="WP_149678485.1">
    <property type="nucleotide sequence ID" value="NZ_DAONMB010000076.1"/>
</dbReference>
<keyword evidence="2" id="KW-1185">Reference proteome</keyword>
<dbReference type="AlphaFoldDB" id="A0A1M6FDK9"/>
<dbReference type="EMBL" id="FQZP01000016">
    <property type="protein sequence ID" value="SHI95726.1"/>
    <property type="molecule type" value="Genomic_DNA"/>
</dbReference>
<gene>
    <name evidence="1" type="ORF">SAMN05444373_101638</name>
</gene>